<reference evidence="1" key="1">
    <citation type="submission" date="2022-03" db="EMBL/GenBank/DDBJ databases">
        <title>Draft genome sequence of Aduncisulcus paluster, a free-living microaerophilic Fornicata.</title>
        <authorList>
            <person name="Yuyama I."/>
            <person name="Kume K."/>
            <person name="Tamura T."/>
            <person name="Inagaki Y."/>
            <person name="Hashimoto T."/>
        </authorList>
    </citation>
    <scope>NUCLEOTIDE SEQUENCE</scope>
    <source>
        <strain evidence="1">NY0171</strain>
    </source>
</reference>
<gene>
    <name evidence="1" type="ORF">ADUPG1_003794</name>
</gene>
<evidence type="ECO:0000313" key="2">
    <source>
        <dbReference type="Proteomes" id="UP001057375"/>
    </source>
</evidence>
<feature type="non-terminal residue" evidence="1">
    <location>
        <position position="1"/>
    </location>
</feature>
<dbReference type="Proteomes" id="UP001057375">
    <property type="component" value="Unassembled WGS sequence"/>
</dbReference>
<dbReference type="EMBL" id="BQXS01005345">
    <property type="protein sequence ID" value="GKT37856.1"/>
    <property type="molecule type" value="Genomic_DNA"/>
</dbReference>
<evidence type="ECO:0000313" key="1">
    <source>
        <dbReference type="EMBL" id="GKT37856.1"/>
    </source>
</evidence>
<accession>A0ABQ5KZK3</accession>
<comment type="caution">
    <text evidence="1">The sequence shown here is derived from an EMBL/GenBank/DDBJ whole genome shotgun (WGS) entry which is preliminary data.</text>
</comment>
<name>A0ABQ5KZK3_9EUKA</name>
<organism evidence="1 2">
    <name type="scientific">Aduncisulcus paluster</name>
    <dbReference type="NCBI Taxonomy" id="2918883"/>
    <lineage>
        <taxon>Eukaryota</taxon>
        <taxon>Metamonada</taxon>
        <taxon>Carpediemonas-like organisms</taxon>
        <taxon>Aduncisulcus</taxon>
    </lineage>
</organism>
<sequence>PGVQKEGVDGIITECCFALYPKPSNSRVLCLEFFGRSMRNAMLVIKDVVALRDTIREEGDLVKISALEEFGPKYLDSDDEAALQSAVDTILSIAQPYDGVDIFAAR</sequence>
<proteinExistence type="predicted"/>
<keyword evidence="2" id="KW-1185">Reference proteome</keyword>
<protein>
    <submittedName>
        <fullName evidence="1">FAD-binding oxidoreductase</fullName>
    </submittedName>
</protein>
<feature type="non-terminal residue" evidence="1">
    <location>
        <position position="106"/>
    </location>
</feature>